<evidence type="ECO:0000256" key="6">
    <source>
        <dbReference type="ARBA" id="ARBA00022692"/>
    </source>
</evidence>
<keyword evidence="5" id="KW-0808">Transferase</keyword>
<evidence type="ECO:0000256" key="11">
    <source>
        <dbReference type="ARBA" id="ARBA00022840"/>
    </source>
</evidence>
<dbReference type="SUPFAM" id="SSF56112">
    <property type="entry name" value="Protein kinase-like (PK-like)"/>
    <property type="match status" value="1"/>
</dbReference>
<keyword evidence="8" id="KW-0430">Lectin</keyword>
<evidence type="ECO:0000256" key="14">
    <source>
        <dbReference type="ARBA" id="ARBA00023157"/>
    </source>
</evidence>
<dbReference type="Pfam" id="PF00069">
    <property type="entry name" value="Pkinase"/>
    <property type="match status" value="1"/>
</dbReference>
<dbReference type="STRING" id="88036.D8SRG7"/>
<comment type="similarity">
    <text evidence="20">Belongs to the protein kinase superfamily.</text>
</comment>
<keyword evidence="14" id="KW-1015">Disulfide bond</keyword>
<keyword evidence="23" id="KW-1185">Reference proteome</keyword>
<evidence type="ECO:0000256" key="12">
    <source>
        <dbReference type="ARBA" id="ARBA00022989"/>
    </source>
</evidence>
<keyword evidence="11 19" id="KW-0067">ATP-binding</keyword>
<keyword evidence="6" id="KW-0812">Transmembrane</keyword>
<dbReference type="EC" id="2.7.11.1" evidence="2"/>
<dbReference type="PROSITE" id="PS00107">
    <property type="entry name" value="PROTEIN_KINASE_ATP"/>
    <property type="match status" value="1"/>
</dbReference>
<accession>D8SRG7</accession>
<evidence type="ECO:0000256" key="4">
    <source>
        <dbReference type="ARBA" id="ARBA00022553"/>
    </source>
</evidence>
<comment type="subcellular location">
    <subcellularLocation>
        <location evidence="1">Membrane</location>
        <topology evidence="1">Single-pass type I membrane protein</topology>
    </subcellularLocation>
</comment>
<proteinExistence type="inferred from homology"/>
<dbReference type="InterPro" id="IPR000719">
    <property type="entry name" value="Prot_kinase_dom"/>
</dbReference>
<dbReference type="PROSITE" id="PS50011">
    <property type="entry name" value="PROTEIN_KINASE_DOM"/>
    <property type="match status" value="1"/>
</dbReference>
<keyword evidence="15" id="KW-0675">Receptor</keyword>
<protein>
    <recommendedName>
        <fullName evidence="2">non-specific serine/threonine protein kinase</fullName>
        <ecNumber evidence="2">2.7.11.1</ecNumber>
    </recommendedName>
</protein>
<evidence type="ECO:0000313" key="22">
    <source>
        <dbReference type="EMBL" id="EFJ13047.1"/>
    </source>
</evidence>
<keyword evidence="7" id="KW-0732">Signal</keyword>
<dbReference type="eggNOG" id="ENOG502QUXB">
    <property type="taxonomic scope" value="Eukaryota"/>
</dbReference>
<dbReference type="FunCoup" id="D8SRG7">
    <property type="interactions" value="860"/>
</dbReference>
<evidence type="ECO:0000259" key="21">
    <source>
        <dbReference type="PROSITE" id="PS50011"/>
    </source>
</evidence>
<feature type="binding site" evidence="19">
    <location>
        <position position="35"/>
    </location>
    <ligand>
        <name>ATP</name>
        <dbReference type="ChEBI" id="CHEBI:30616"/>
    </ligand>
</feature>
<dbReference type="GO" id="GO:0005524">
    <property type="term" value="F:ATP binding"/>
    <property type="evidence" value="ECO:0007669"/>
    <property type="project" value="UniProtKB-UniRule"/>
</dbReference>
<dbReference type="PROSITE" id="PS00108">
    <property type="entry name" value="PROTEIN_KINASE_ST"/>
    <property type="match status" value="1"/>
</dbReference>
<sequence>LERITDNFSKVLGSGGFGGVYEGVLPDGRKVAVKKLERTGQGKKEFYAEVVILGTIHHWNLVKLLGFCSEGLNRLLVYEHMENGSLDKWIFQDRVEQKVLNWEQRMEIVLGMANGLAYLHEECVQKIIHLDIKPQNILLNEDFVAKVGDFGLSRLMSRDQSYVMTTMRGTPGYLAPEWLREAAITEKSDVYSFGVVLLEVISGRRNFSRVSETETFYLPAYALELVTQEKDMELVDPRLKGECDEAVVRAVIRIAFQCLQENGSSRPSMGKVVQMLEGS</sequence>
<evidence type="ECO:0000256" key="9">
    <source>
        <dbReference type="ARBA" id="ARBA00022741"/>
    </source>
</evidence>
<organism evidence="23">
    <name type="scientific">Selaginella moellendorffii</name>
    <name type="common">Spikemoss</name>
    <dbReference type="NCBI Taxonomy" id="88036"/>
    <lineage>
        <taxon>Eukaryota</taxon>
        <taxon>Viridiplantae</taxon>
        <taxon>Streptophyta</taxon>
        <taxon>Embryophyta</taxon>
        <taxon>Tracheophyta</taxon>
        <taxon>Lycopodiopsida</taxon>
        <taxon>Selaginellales</taxon>
        <taxon>Selaginellaceae</taxon>
        <taxon>Selaginella</taxon>
    </lineage>
</organism>
<evidence type="ECO:0000256" key="1">
    <source>
        <dbReference type="ARBA" id="ARBA00004479"/>
    </source>
</evidence>
<keyword evidence="10" id="KW-0418">Kinase</keyword>
<evidence type="ECO:0000256" key="13">
    <source>
        <dbReference type="ARBA" id="ARBA00023136"/>
    </source>
</evidence>
<keyword evidence="4" id="KW-0597">Phosphoprotein</keyword>
<dbReference type="InParanoid" id="D8SRG7"/>
<evidence type="ECO:0000313" key="23">
    <source>
        <dbReference type="Proteomes" id="UP000001514"/>
    </source>
</evidence>
<dbReference type="InterPro" id="IPR008271">
    <property type="entry name" value="Ser/Thr_kinase_AS"/>
</dbReference>
<dbReference type="FunFam" id="3.30.200.20:FF:000178">
    <property type="entry name" value="serine/threonine-protein kinase PBS1-like"/>
    <property type="match status" value="1"/>
</dbReference>
<dbReference type="CDD" id="cd14066">
    <property type="entry name" value="STKc_IRAK"/>
    <property type="match status" value="1"/>
</dbReference>
<evidence type="ECO:0000256" key="5">
    <source>
        <dbReference type="ARBA" id="ARBA00022679"/>
    </source>
</evidence>
<dbReference type="InterPro" id="IPR051343">
    <property type="entry name" value="G-type_lectin_kinases/EP1-like"/>
</dbReference>
<keyword evidence="9 19" id="KW-0547">Nucleotide-binding</keyword>
<dbReference type="GO" id="GO:0016020">
    <property type="term" value="C:membrane"/>
    <property type="evidence" value="ECO:0007669"/>
    <property type="project" value="UniProtKB-SubCell"/>
</dbReference>
<evidence type="ECO:0000256" key="16">
    <source>
        <dbReference type="ARBA" id="ARBA00023180"/>
    </source>
</evidence>
<evidence type="ECO:0000256" key="3">
    <source>
        <dbReference type="ARBA" id="ARBA00022527"/>
    </source>
</evidence>
<evidence type="ECO:0000256" key="7">
    <source>
        <dbReference type="ARBA" id="ARBA00022729"/>
    </source>
</evidence>
<dbReference type="KEGG" id="smo:SELMODRAFT_24639"/>
<dbReference type="Proteomes" id="UP000001514">
    <property type="component" value="Unassembled WGS sequence"/>
</dbReference>
<comment type="catalytic activity">
    <reaction evidence="17">
        <text>L-threonyl-[protein] + ATP = O-phospho-L-threonyl-[protein] + ADP + H(+)</text>
        <dbReference type="Rhea" id="RHEA:46608"/>
        <dbReference type="Rhea" id="RHEA-COMP:11060"/>
        <dbReference type="Rhea" id="RHEA-COMP:11605"/>
        <dbReference type="ChEBI" id="CHEBI:15378"/>
        <dbReference type="ChEBI" id="CHEBI:30013"/>
        <dbReference type="ChEBI" id="CHEBI:30616"/>
        <dbReference type="ChEBI" id="CHEBI:61977"/>
        <dbReference type="ChEBI" id="CHEBI:456216"/>
        <dbReference type="EC" id="2.7.11.1"/>
    </reaction>
</comment>
<dbReference type="Gene3D" id="1.10.510.10">
    <property type="entry name" value="Transferase(Phosphotransferase) domain 1"/>
    <property type="match status" value="1"/>
</dbReference>
<feature type="non-terminal residue" evidence="22">
    <location>
        <position position="279"/>
    </location>
</feature>
<dbReference type="InterPro" id="IPR011009">
    <property type="entry name" value="Kinase-like_dom_sf"/>
</dbReference>
<dbReference type="Gene3D" id="3.30.200.20">
    <property type="entry name" value="Phosphorylase Kinase, domain 1"/>
    <property type="match status" value="1"/>
</dbReference>
<dbReference type="PIRSF" id="PIRSF000654">
    <property type="entry name" value="Integrin-linked_kinase"/>
    <property type="match status" value="1"/>
</dbReference>
<evidence type="ECO:0000256" key="15">
    <source>
        <dbReference type="ARBA" id="ARBA00023170"/>
    </source>
</evidence>
<keyword evidence="13" id="KW-0472">Membrane</keyword>
<reference evidence="22 23" key="1">
    <citation type="journal article" date="2011" name="Science">
        <title>The Selaginella genome identifies genetic changes associated with the evolution of vascular plants.</title>
        <authorList>
            <person name="Banks J.A."/>
            <person name="Nishiyama T."/>
            <person name="Hasebe M."/>
            <person name="Bowman J.L."/>
            <person name="Gribskov M."/>
            <person name="dePamphilis C."/>
            <person name="Albert V.A."/>
            <person name="Aono N."/>
            <person name="Aoyama T."/>
            <person name="Ambrose B.A."/>
            <person name="Ashton N.W."/>
            <person name="Axtell M.J."/>
            <person name="Barker E."/>
            <person name="Barker M.S."/>
            <person name="Bennetzen J.L."/>
            <person name="Bonawitz N.D."/>
            <person name="Chapple C."/>
            <person name="Cheng C."/>
            <person name="Correa L.G."/>
            <person name="Dacre M."/>
            <person name="DeBarry J."/>
            <person name="Dreyer I."/>
            <person name="Elias M."/>
            <person name="Engstrom E.M."/>
            <person name="Estelle M."/>
            <person name="Feng L."/>
            <person name="Finet C."/>
            <person name="Floyd S.K."/>
            <person name="Frommer W.B."/>
            <person name="Fujita T."/>
            <person name="Gramzow L."/>
            <person name="Gutensohn M."/>
            <person name="Harholt J."/>
            <person name="Hattori M."/>
            <person name="Heyl A."/>
            <person name="Hirai T."/>
            <person name="Hiwatashi Y."/>
            <person name="Ishikawa M."/>
            <person name="Iwata M."/>
            <person name="Karol K.G."/>
            <person name="Koehler B."/>
            <person name="Kolukisaoglu U."/>
            <person name="Kubo M."/>
            <person name="Kurata T."/>
            <person name="Lalonde S."/>
            <person name="Li K."/>
            <person name="Li Y."/>
            <person name="Litt A."/>
            <person name="Lyons E."/>
            <person name="Manning G."/>
            <person name="Maruyama T."/>
            <person name="Michael T.P."/>
            <person name="Mikami K."/>
            <person name="Miyazaki S."/>
            <person name="Morinaga S."/>
            <person name="Murata T."/>
            <person name="Mueller-Roeber B."/>
            <person name="Nelson D.R."/>
            <person name="Obara M."/>
            <person name="Oguri Y."/>
            <person name="Olmstead R.G."/>
            <person name="Onodera N."/>
            <person name="Petersen B.L."/>
            <person name="Pils B."/>
            <person name="Prigge M."/>
            <person name="Rensing S.A."/>
            <person name="Riano-Pachon D.M."/>
            <person name="Roberts A.W."/>
            <person name="Sato Y."/>
            <person name="Scheller H.V."/>
            <person name="Schulz B."/>
            <person name="Schulz C."/>
            <person name="Shakirov E.V."/>
            <person name="Shibagaki N."/>
            <person name="Shinohara N."/>
            <person name="Shippen D.E."/>
            <person name="Soerensen I."/>
            <person name="Sotooka R."/>
            <person name="Sugimoto N."/>
            <person name="Sugita M."/>
            <person name="Sumikawa N."/>
            <person name="Tanurdzic M."/>
            <person name="Theissen G."/>
            <person name="Ulvskov P."/>
            <person name="Wakazuki S."/>
            <person name="Weng J.K."/>
            <person name="Willats W.W."/>
            <person name="Wipf D."/>
            <person name="Wolf P.G."/>
            <person name="Yang L."/>
            <person name="Zimmer A.D."/>
            <person name="Zhu Q."/>
            <person name="Mitros T."/>
            <person name="Hellsten U."/>
            <person name="Loque D."/>
            <person name="Otillar R."/>
            <person name="Salamov A."/>
            <person name="Schmutz J."/>
            <person name="Shapiro H."/>
            <person name="Lindquist E."/>
            <person name="Lucas S."/>
            <person name="Rokhsar D."/>
            <person name="Grigoriev I.V."/>
        </authorList>
    </citation>
    <scope>NUCLEOTIDE SEQUENCE [LARGE SCALE GENOMIC DNA]</scope>
</reference>
<evidence type="ECO:0000256" key="20">
    <source>
        <dbReference type="RuleBase" id="RU000304"/>
    </source>
</evidence>
<dbReference type="InterPro" id="IPR017441">
    <property type="entry name" value="Protein_kinase_ATP_BS"/>
</dbReference>
<evidence type="ECO:0000256" key="18">
    <source>
        <dbReference type="ARBA" id="ARBA00048679"/>
    </source>
</evidence>
<keyword evidence="16" id="KW-0325">Glycoprotein</keyword>
<dbReference type="GO" id="GO:0004674">
    <property type="term" value="F:protein serine/threonine kinase activity"/>
    <property type="evidence" value="ECO:0007669"/>
    <property type="project" value="UniProtKB-KW"/>
</dbReference>
<dbReference type="PANTHER" id="PTHR47976:SF115">
    <property type="entry name" value="RECEPTOR-LIKE SERINE_THREONINE-PROTEIN KINASE"/>
    <property type="match status" value="1"/>
</dbReference>
<dbReference type="HOGENOM" id="CLU_000288_21_4_1"/>
<gene>
    <name evidence="22" type="ORF">SELMODRAFT_24639</name>
</gene>
<evidence type="ECO:0000256" key="10">
    <source>
        <dbReference type="ARBA" id="ARBA00022777"/>
    </source>
</evidence>
<evidence type="ECO:0000256" key="17">
    <source>
        <dbReference type="ARBA" id="ARBA00047899"/>
    </source>
</evidence>
<dbReference type="SMART" id="SM00220">
    <property type="entry name" value="S_TKc"/>
    <property type="match status" value="1"/>
</dbReference>
<comment type="catalytic activity">
    <reaction evidence="18">
        <text>L-seryl-[protein] + ATP = O-phospho-L-seryl-[protein] + ADP + H(+)</text>
        <dbReference type="Rhea" id="RHEA:17989"/>
        <dbReference type="Rhea" id="RHEA-COMP:9863"/>
        <dbReference type="Rhea" id="RHEA-COMP:11604"/>
        <dbReference type="ChEBI" id="CHEBI:15378"/>
        <dbReference type="ChEBI" id="CHEBI:29999"/>
        <dbReference type="ChEBI" id="CHEBI:30616"/>
        <dbReference type="ChEBI" id="CHEBI:83421"/>
        <dbReference type="ChEBI" id="CHEBI:456216"/>
        <dbReference type="EC" id="2.7.11.1"/>
    </reaction>
</comment>
<feature type="non-terminal residue" evidence="22">
    <location>
        <position position="1"/>
    </location>
</feature>
<evidence type="ECO:0000256" key="2">
    <source>
        <dbReference type="ARBA" id="ARBA00012513"/>
    </source>
</evidence>
<feature type="domain" description="Protein kinase" evidence="21">
    <location>
        <begin position="6"/>
        <end position="279"/>
    </location>
</feature>
<dbReference type="PANTHER" id="PTHR47976">
    <property type="entry name" value="G-TYPE LECTIN S-RECEPTOR-LIKE SERINE/THREONINE-PROTEIN KINASE SD2-5"/>
    <property type="match status" value="1"/>
</dbReference>
<dbReference type="OMA" id="QVEEDNY"/>
<dbReference type="GO" id="GO:0030246">
    <property type="term" value="F:carbohydrate binding"/>
    <property type="evidence" value="ECO:0007669"/>
    <property type="project" value="UniProtKB-KW"/>
</dbReference>
<keyword evidence="3 20" id="KW-0723">Serine/threonine-protein kinase</keyword>
<name>D8SRG7_SELML</name>
<dbReference type="FunFam" id="1.10.510.10:FF:000248">
    <property type="entry name" value="S-receptor-like kinase 5"/>
    <property type="match status" value="1"/>
</dbReference>
<evidence type="ECO:0000256" key="8">
    <source>
        <dbReference type="ARBA" id="ARBA00022734"/>
    </source>
</evidence>
<dbReference type="AlphaFoldDB" id="D8SRG7"/>
<evidence type="ECO:0000256" key="19">
    <source>
        <dbReference type="PROSITE-ProRule" id="PRU10141"/>
    </source>
</evidence>
<keyword evidence="12" id="KW-1133">Transmembrane helix</keyword>
<dbReference type="EMBL" id="GL377635">
    <property type="protein sequence ID" value="EFJ13047.1"/>
    <property type="molecule type" value="Genomic_DNA"/>
</dbReference>